<feature type="region of interest" description="Disordered" evidence="11">
    <location>
        <begin position="1"/>
        <end position="21"/>
    </location>
</feature>
<dbReference type="InterPro" id="IPR007214">
    <property type="entry name" value="YbaK/aa-tRNA-synth-assoc-dom"/>
</dbReference>
<evidence type="ECO:0000256" key="9">
    <source>
        <dbReference type="ARBA" id="ARBA00047671"/>
    </source>
</evidence>
<evidence type="ECO:0000256" key="11">
    <source>
        <dbReference type="SAM" id="MobiDB-lite"/>
    </source>
</evidence>
<dbReference type="NCBIfam" id="TIGR00409">
    <property type="entry name" value="proS_fam_II"/>
    <property type="match status" value="1"/>
</dbReference>
<reference evidence="13 15" key="1">
    <citation type="submission" date="2015-09" db="EMBL/GenBank/DDBJ databases">
        <title>Genome announcement of multiple Pseudomonas syringae strains.</title>
        <authorList>
            <person name="Thakur S."/>
            <person name="Wang P.W."/>
            <person name="Gong Y."/>
            <person name="Weir B.S."/>
            <person name="Guttman D.S."/>
        </authorList>
    </citation>
    <scope>NUCLEOTIDE SEQUENCE [LARGE SCALE GENOMIC DNA]</scope>
    <source>
        <strain evidence="13 15">ICMP2823</strain>
    </source>
</reference>
<dbReference type="PANTHER" id="PTHR42753">
    <property type="entry name" value="MITOCHONDRIAL RIBOSOME PROTEIN L39/PROLYL-TRNA LIGASE FAMILY MEMBER"/>
    <property type="match status" value="1"/>
</dbReference>
<keyword evidence="6 10" id="KW-0067">ATP-binding</keyword>
<dbReference type="EC" id="6.1.1.15" evidence="10"/>
<evidence type="ECO:0000256" key="6">
    <source>
        <dbReference type="ARBA" id="ARBA00022840"/>
    </source>
</evidence>
<comment type="function">
    <text evidence="10">Catalyzes the attachment of proline to tRNA(Pro) in a two-step reaction: proline is first activated by ATP to form Pro-AMP and then transferred to the acceptor end of tRNA(Pro). As ProRS can inadvertently accommodate and process non-cognate amino acids such as alanine and cysteine, to avoid such errors it has two additional distinct editing activities against alanine. One activity is designated as 'pretransfer' editing and involves the tRNA(Pro)-independent hydrolysis of activated Ala-AMP. The other activity is designated 'posttransfer' editing and involves deacylation of mischarged Ala-tRNA(Pro). The misacylated Cys-tRNA(Pro) is not edited by ProRS.</text>
</comment>
<dbReference type="EMBL" id="RBOW01001085">
    <property type="protein sequence ID" value="RMN15916.1"/>
    <property type="molecule type" value="Genomic_DNA"/>
</dbReference>
<comment type="similarity">
    <text evidence="10">Belongs to the class-II aminoacyl-tRNA synthetase family. ProS type 1 subfamily.</text>
</comment>
<dbReference type="PATRIC" id="fig|86840.3.peg.5126"/>
<dbReference type="SUPFAM" id="SSF52954">
    <property type="entry name" value="Class II aaRS ABD-related"/>
    <property type="match status" value="1"/>
</dbReference>
<evidence type="ECO:0000256" key="2">
    <source>
        <dbReference type="ARBA" id="ARBA00011738"/>
    </source>
</evidence>
<evidence type="ECO:0000313" key="15">
    <source>
        <dbReference type="Proteomes" id="UP000050564"/>
    </source>
</evidence>
<evidence type="ECO:0000256" key="3">
    <source>
        <dbReference type="ARBA" id="ARBA00022490"/>
    </source>
</evidence>
<keyword evidence="3 10" id="KW-0963">Cytoplasm</keyword>
<protein>
    <recommendedName>
        <fullName evidence="10">Proline--tRNA ligase</fullName>
        <ecNumber evidence="10">6.1.1.15</ecNumber>
    </recommendedName>
    <alternativeName>
        <fullName evidence="10">Prolyl-tRNA synthetase</fullName>
        <shortName evidence="10">ProRS</shortName>
    </alternativeName>
</protein>
<comment type="catalytic activity">
    <reaction evidence="9 10">
        <text>tRNA(Pro) + L-proline + ATP = L-prolyl-tRNA(Pro) + AMP + diphosphate</text>
        <dbReference type="Rhea" id="RHEA:14305"/>
        <dbReference type="Rhea" id="RHEA-COMP:9700"/>
        <dbReference type="Rhea" id="RHEA-COMP:9702"/>
        <dbReference type="ChEBI" id="CHEBI:30616"/>
        <dbReference type="ChEBI" id="CHEBI:33019"/>
        <dbReference type="ChEBI" id="CHEBI:60039"/>
        <dbReference type="ChEBI" id="CHEBI:78442"/>
        <dbReference type="ChEBI" id="CHEBI:78532"/>
        <dbReference type="ChEBI" id="CHEBI:456215"/>
        <dbReference type="EC" id="6.1.1.15"/>
    </reaction>
</comment>
<dbReference type="InterPro" id="IPR002316">
    <property type="entry name" value="Pro-tRNA-ligase_IIa"/>
</dbReference>
<dbReference type="EMBL" id="LJPX01000451">
    <property type="protein sequence ID" value="KPW69189.1"/>
    <property type="molecule type" value="Genomic_DNA"/>
</dbReference>
<dbReference type="InterPro" id="IPR036621">
    <property type="entry name" value="Anticodon-bd_dom_sf"/>
</dbReference>
<evidence type="ECO:0000313" key="13">
    <source>
        <dbReference type="EMBL" id="KPW69189.1"/>
    </source>
</evidence>
<evidence type="ECO:0000259" key="12">
    <source>
        <dbReference type="PROSITE" id="PS50862"/>
    </source>
</evidence>
<accession>A0A0P9L4K8</accession>
<keyword evidence="8 10" id="KW-0030">Aminoacyl-tRNA synthetase</keyword>
<dbReference type="CDD" id="cd00861">
    <property type="entry name" value="ProRS_anticodon_short"/>
    <property type="match status" value="1"/>
</dbReference>
<dbReference type="Gene3D" id="3.40.50.800">
    <property type="entry name" value="Anticodon-binding domain"/>
    <property type="match status" value="1"/>
</dbReference>
<keyword evidence="5 10" id="KW-0547">Nucleotide-binding</keyword>
<comment type="caution">
    <text evidence="13">The sequence shown here is derived from an EMBL/GenBank/DDBJ whole genome shotgun (WGS) entry which is preliminary data.</text>
</comment>
<dbReference type="InterPro" id="IPR002314">
    <property type="entry name" value="aa-tRNA-synt_IIb"/>
</dbReference>
<dbReference type="InterPro" id="IPR006195">
    <property type="entry name" value="aa-tRNA-synth_II"/>
</dbReference>
<dbReference type="InterPro" id="IPR033730">
    <property type="entry name" value="ProRS_core_prok"/>
</dbReference>
<dbReference type="InterPro" id="IPR036754">
    <property type="entry name" value="YbaK/aa-tRNA-synt-asso_dom_sf"/>
</dbReference>
<proteinExistence type="inferred from homology"/>
<dbReference type="Pfam" id="PF00587">
    <property type="entry name" value="tRNA-synt_2b"/>
    <property type="match status" value="1"/>
</dbReference>
<dbReference type="InterPro" id="IPR004154">
    <property type="entry name" value="Anticodon-bd"/>
</dbReference>
<reference evidence="14 16" key="2">
    <citation type="submission" date="2018-08" db="EMBL/GenBank/DDBJ databases">
        <title>Recombination of ecologically and evolutionarily significant loci maintains genetic cohesion in the Pseudomonas syringae species complex.</title>
        <authorList>
            <person name="Dillon M."/>
            <person name="Thakur S."/>
            <person name="Almeida R.N.D."/>
            <person name="Weir B.S."/>
            <person name="Guttman D.S."/>
        </authorList>
    </citation>
    <scope>NUCLEOTIDE SEQUENCE [LARGE SCALE GENOMIC DNA]</scope>
    <source>
        <strain evidence="14 16">ICMP 2821</strain>
    </source>
</reference>
<keyword evidence="7 10" id="KW-0648">Protein biosynthesis</keyword>
<dbReference type="CDD" id="cd04334">
    <property type="entry name" value="ProRS-INS"/>
    <property type="match status" value="1"/>
</dbReference>
<dbReference type="Gene3D" id="3.30.930.10">
    <property type="entry name" value="Bira Bifunctional Protein, Domain 2"/>
    <property type="match status" value="2"/>
</dbReference>
<dbReference type="NCBIfam" id="NF006625">
    <property type="entry name" value="PRK09194.1"/>
    <property type="match status" value="1"/>
</dbReference>
<comment type="subcellular location">
    <subcellularLocation>
        <location evidence="1 10">Cytoplasm</location>
    </subcellularLocation>
</comment>
<feature type="domain" description="Aminoacyl-transfer RNA synthetases class-II family profile" evidence="12">
    <location>
        <begin position="124"/>
        <end position="564"/>
    </location>
</feature>
<dbReference type="Gene3D" id="3.90.960.10">
    <property type="entry name" value="YbaK/aminoacyl-tRNA synthetase-associated domain"/>
    <property type="match status" value="1"/>
</dbReference>
<dbReference type="InterPro" id="IPR050062">
    <property type="entry name" value="Pro-tRNA_synthetase"/>
</dbReference>
<dbReference type="InterPro" id="IPR045864">
    <property type="entry name" value="aa-tRNA-synth_II/BPL/LPL"/>
</dbReference>
<dbReference type="GO" id="GO:0002161">
    <property type="term" value="F:aminoacyl-tRNA deacylase activity"/>
    <property type="evidence" value="ECO:0007669"/>
    <property type="project" value="InterPro"/>
</dbReference>
<evidence type="ECO:0000313" key="14">
    <source>
        <dbReference type="EMBL" id="RMN15916.1"/>
    </source>
</evidence>
<dbReference type="PROSITE" id="PS50862">
    <property type="entry name" value="AA_TRNA_LIGASE_II"/>
    <property type="match status" value="1"/>
</dbReference>
<dbReference type="GO" id="GO:0006433">
    <property type="term" value="P:prolyl-tRNA aminoacylation"/>
    <property type="evidence" value="ECO:0007669"/>
    <property type="project" value="UniProtKB-UniRule"/>
</dbReference>
<keyword evidence="4 10" id="KW-0436">Ligase</keyword>
<comment type="subunit">
    <text evidence="2 10">Homodimer.</text>
</comment>
<name>A0A0P9L4K8_PSECA</name>
<evidence type="ECO:0000256" key="8">
    <source>
        <dbReference type="ARBA" id="ARBA00023146"/>
    </source>
</evidence>
<dbReference type="HAMAP" id="MF_01569">
    <property type="entry name" value="Pro_tRNA_synth_type1"/>
    <property type="match status" value="1"/>
</dbReference>
<evidence type="ECO:0000256" key="10">
    <source>
        <dbReference type="HAMAP-Rule" id="MF_01569"/>
    </source>
</evidence>
<dbReference type="GO" id="GO:0005829">
    <property type="term" value="C:cytosol"/>
    <property type="evidence" value="ECO:0007669"/>
    <property type="project" value="TreeGrafter"/>
</dbReference>
<dbReference type="Proteomes" id="UP000050564">
    <property type="component" value="Unassembled WGS sequence"/>
</dbReference>
<feature type="compositionally biased region" description="Basic residues" evidence="11">
    <location>
        <begin position="1"/>
        <end position="15"/>
    </location>
</feature>
<evidence type="ECO:0000256" key="5">
    <source>
        <dbReference type="ARBA" id="ARBA00022741"/>
    </source>
</evidence>
<dbReference type="SUPFAM" id="SSF55826">
    <property type="entry name" value="YbaK/ProRS associated domain"/>
    <property type="match status" value="1"/>
</dbReference>
<sequence>MAPRQCRRGRRRRQRVPSDRRLPDFDPVIATQYSLIEEARHTLGFFIQAFKACLQPPASPPCPVRHWISAVQCQVLFSLSNRQRPTMRTSQFLLATQKETPSDAVVVSHQLMLRAGMIRKLASGLYTWLPMGLRVLRKVEAIVREEMDAAGALEILMPGIQPAELWQESGRWEQYGPELMRLVDRHNREFCLGPTHEEVITDLARNELNSYKQLPINLYQIQTKFRDEIRPRFGLMRGREFVMKDAYSFHADNASLQVTYDRMHLAYSNIFSRLGLKFRPVEADNGSIGGAGSHEFHVLAESGEDDIVFSNGSDYAANIEKAEAVPRETSRPAATEELRLVDTPNAKTIAQLVEGFGLPIEKTVKTLVVHAAEEGKLIALIIRGDHELNEIKASQQELVASPLVMASEAELRDAIGAGAGSLGPLNLPLPCIIDRSVELMSDFSVGANIDDKHYFGVNWERDLPVPTVADLRNVVAGDPSPDGKGTLEIKRGIEVGHIFQLGTKYSEAMKCQVLGENGKPVNLAMGCYGIGVSRVVAAAIEQNSDENGIIWNDTLAPFQIALIPLRYETDAVREATDRLYAELTGAGFEVLLDDRDKKTSPGIKFADMELIGIPHRIVVSDRGLAEGNLEYKSRTESQPQAIAVADVLSFIQGRVKR</sequence>
<dbReference type="PANTHER" id="PTHR42753:SF2">
    <property type="entry name" value="PROLINE--TRNA LIGASE"/>
    <property type="match status" value="1"/>
</dbReference>
<evidence type="ECO:0000256" key="1">
    <source>
        <dbReference type="ARBA" id="ARBA00004496"/>
    </source>
</evidence>
<dbReference type="FunFam" id="3.30.930.10:FF:000097">
    <property type="entry name" value="Proline--tRNA ligase"/>
    <property type="match status" value="1"/>
</dbReference>
<dbReference type="FunFam" id="3.90.960.10:FF:000001">
    <property type="entry name" value="Proline--tRNA ligase"/>
    <property type="match status" value="1"/>
</dbReference>
<dbReference type="GO" id="GO:0005524">
    <property type="term" value="F:ATP binding"/>
    <property type="evidence" value="ECO:0007669"/>
    <property type="project" value="UniProtKB-UniRule"/>
</dbReference>
<dbReference type="AlphaFoldDB" id="A0A0P9L4K8"/>
<dbReference type="SUPFAM" id="SSF55681">
    <property type="entry name" value="Class II aaRS and biotin synthetases"/>
    <property type="match status" value="1"/>
</dbReference>
<comment type="domain">
    <text evidence="10">Consists of three domains: the N-terminal catalytic domain, the editing domain and the C-terminal anticodon-binding domain.</text>
</comment>
<gene>
    <name evidence="10" type="primary">proS</name>
    <name evidence="13" type="ORF">ALO81_05109</name>
    <name evidence="14" type="ORF">ALQ64_05193</name>
</gene>
<dbReference type="InterPro" id="IPR023717">
    <property type="entry name" value="Pro-tRNA-Synthase_IIa_type1"/>
</dbReference>
<dbReference type="CDD" id="cd00779">
    <property type="entry name" value="ProRS_core_prok"/>
    <property type="match status" value="1"/>
</dbReference>
<evidence type="ECO:0000256" key="7">
    <source>
        <dbReference type="ARBA" id="ARBA00022917"/>
    </source>
</evidence>
<dbReference type="FunFam" id="3.30.930.10:FF:000043">
    <property type="entry name" value="Proline--tRNA ligase"/>
    <property type="match status" value="1"/>
</dbReference>
<dbReference type="Proteomes" id="UP000281372">
    <property type="component" value="Unassembled WGS sequence"/>
</dbReference>
<evidence type="ECO:0000313" key="16">
    <source>
        <dbReference type="Proteomes" id="UP000281372"/>
    </source>
</evidence>
<dbReference type="Pfam" id="PF04073">
    <property type="entry name" value="tRNA_edit"/>
    <property type="match status" value="1"/>
</dbReference>
<dbReference type="PRINTS" id="PR01046">
    <property type="entry name" value="TRNASYNTHPRO"/>
</dbReference>
<evidence type="ECO:0000256" key="4">
    <source>
        <dbReference type="ARBA" id="ARBA00022598"/>
    </source>
</evidence>
<dbReference type="InterPro" id="IPR044140">
    <property type="entry name" value="ProRS_anticodon_short"/>
</dbReference>
<dbReference type="InterPro" id="IPR004500">
    <property type="entry name" value="Pro-tRNA-synth_IIa_bac-type"/>
</dbReference>
<dbReference type="GO" id="GO:0004827">
    <property type="term" value="F:proline-tRNA ligase activity"/>
    <property type="evidence" value="ECO:0007669"/>
    <property type="project" value="UniProtKB-UniRule"/>
</dbReference>
<organism evidence="13 15">
    <name type="scientific">Pseudomonas cannabina</name>
    <dbReference type="NCBI Taxonomy" id="86840"/>
    <lineage>
        <taxon>Bacteria</taxon>
        <taxon>Pseudomonadati</taxon>
        <taxon>Pseudomonadota</taxon>
        <taxon>Gammaproteobacteria</taxon>
        <taxon>Pseudomonadales</taxon>
        <taxon>Pseudomonadaceae</taxon>
        <taxon>Pseudomonas</taxon>
    </lineage>
</organism>
<dbReference type="Pfam" id="PF03129">
    <property type="entry name" value="HGTP_anticodon"/>
    <property type="match status" value="1"/>
</dbReference>